<comment type="caution">
    <text evidence="9">The sequence shown here is derived from an EMBL/GenBank/DDBJ whole genome shotgun (WGS) entry which is preliminary data.</text>
</comment>
<evidence type="ECO:0000256" key="2">
    <source>
        <dbReference type="ARBA" id="ARBA00022448"/>
    </source>
</evidence>
<feature type="transmembrane region" description="Helical" evidence="7">
    <location>
        <begin position="216"/>
        <end position="236"/>
    </location>
</feature>
<evidence type="ECO:0000256" key="6">
    <source>
        <dbReference type="ARBA" id="ARBA00023136"/>
    </source>
</evidence>
<comment type="subcellular location">
    <subcellularLocation>
        <location evidence="1 7">Cell membrane</location>
        <topology evidence="1 7">Multi-pass membrane protein</topology>
    </subcellularLocation>
</comment>
<evidence type="ECO:0000256" key="7">
    <source>
        <dbReference type="RuleBase" id="RU363032"/>
    </source>
</evidence>
<keyword evidence="6 7" id="KW-0472">Membrane</keyword>
<dbReference type="Pfam" id="PF19300">
    <property type="entry name" value="BPD_transp_1_N"/>
    <property type="match status" value="1"/>
</dbReference>
<evidence type="ECO:0000259" key="8">
    <source>
        <dbReference type="PROSITE" id="PS50928"/>
    </source>
</evidence>
<dbReference type="GO" id="GO:0071916">
    <property type="term" value="F:dipeptide transmembrane transporter activity"/>
    <property type="evidence" value="ECO:0007669"/>
    <property type="project" value="TreeGrafter"/>
</dbReference>
<dbReference type="InterPro" id="IPR000515">
    <property type="entry name" value="MetI-like"/>
</dbReference>
<dbReference type="CDD" id="cd06261">
    <property type="entry name" value="TM_PBP2"/>
    <property type="match status" value="1"/>
</dbReference>
<dbReference type="Gene3D" id="1.10.3720.10">
    <property type="entry name" value="MetI-like"/>
    <property type="match status" value="1"/>
</dbReference>
<keyword evidence="2 7" id="KW-0813">Transport</keyword>
<proteinExistence type="inferred from homology"/>
<dbReference type="InterPro" id="IPR035906">
    <property type="entry name" value="MetI-like_sf"/>
</dbReference>
<name>A0A102K7S3_9BURK</name>
<dbReference type="Proteomes" id="UP000065521">
    <property type="component" value="Unassembled WGS sequence"/>
</dbReference>
<feature type="domain" description="ABC transmembrane type-1" evidence="8">
    <location>
        <begin position="112"/>
        <end position="339"/>
    </location>
</feature>
<dbReference type="AlphaFoldDB" id="A0A102K7S3"/>
<dbReference type="PANTHER" id="PTHR43163">
    <property type="entry name" value="DIPEPTIDE TRANSPORT SYSTEM PERMEASE PROTEIN DPPB-RELATED"/>
    <property type="match status" value="1"/>
</dbReference>
<dbReference type="InterPro" id="IPR045621">
    <property type="entry name" value="BPD_transp_1_N"/>
</dbReference>
<sequence length="351" mass="37335">MAGASPGGGSLRSAARRFATGLGRALGALALTSLGLLLVTFLIGRASPIDPVLKVVGDHASPETYQAARHAMGLDRPLAVQFVRYVRDALHGDLGQSTSTGRPVLVDLLTYFPATLELATLSILFGVLLGVPAGVWAAQRHNRAADHAIRIVALVGYSVPVFWLGLMGLLVFYSKLGWVAGPGRLDDVYLYTVPAWSNAMLIDTLRAGNAQAFGNAVRHLVLPVALLAFFSIAYIARITRALTLEEIGKEYVLTARAKGAPTAHLLWRHVMPNIAAPLVTVIALSYAMLLEGAVLTETVFSWQGIGLYMTNALFAADMPAVLGGTLLIGLAFVTLNACADFISHLIEPRSE</sequence>
<evidence type="ECO:0000313" key="10">
    <source>
        <dbReference type="Proteomes" id="UP000065521"/>
    </source>
</evidence>
<dbReference type="Pfam" id="PF00528">
    <property type="entry name" value="BPD_transp_1"/>
    <property type="match status" value="1"/>
</dbReference>
<evidence type="ECO:0000256" key="1">
    <source>
        <dbReference type="ARBA" id="ARBA00004651"/>
    </source>
</evidence>
<keyword evidence="3" id="KW-1003">Cell membrane</keyword>
<feature type="transmembrane region" description="Helical" evidence="7">
    <location>
        <begin position="274"/>
        <end position="300"/>
    </location>
</feature>
<reference evidence="9 10" key="1">
    <citation type="submission" date="2015-11" db="EMBL/GenBank/DDBJ databases">
        <title>Expanding the genomic diversity of Burkholderia species for the development of highly accurate diagnostics.</title>
        <authorList>
            <person name="Sahl J."/>
            <person name="Keim P."/>
            <person name="Wagner D."/>
        </authorList>
    </citation>
    <scope>NUCLEOTIDE SEQUENCE [LARGE SCALE GENOMIC DNA]</scope>
    <source>
        <strain evidence="9 10">RF32-BP4</strain>
    </source>
</reference>
<evidence type="ECO:0000256" key="3">
    <source>
        <dbReference type="ARBA" id="ARBA00022475"/>
    </source>
</evidence>
<accession>A0A102K7S3</accession>
<dbReference type="PROSITE" id="PS50928">
    <property type="entry name" value="ABC_TM1"/>
    <property type="match status" value="1"/>
</dbReference>
<feature type="transmembrane region" description="Helical" evidence="7">
    <location>
        <begin position="118"/>
        <end position="139"/>
    </location>
</feature>
<feature type="transmembrane region" description="Helical" evidence="7">
    <location>
        <begin position="320"/>
        <end position="342"/>
    </location>
</feature>
<evidence type="ECO:0000313" key="9">
    <source>
        <dbReference type="EMBL" id="KUZ88920.1"/>
    </source>
</evidence>
<comment type="similarity">
    <text evidence="7">Belongs to the binding-protein-dependent transport system permease family.</text>
</comment>
<gene>
    <name evidence="9" type="ORF">WI38_18710</name>
</gene>
<dbReference type="PANTHER" id="PTHR43163:SF8">
    <property type="entry name" value="D,D-DIPEPTIDE TRANSPORT SYSTEM PERMEASE PROTEIN DDPB-RELATED"/>
    <property type="match status" value="1"/>
</dbReference>
<dbReference type="EMBL" id="LOTN01000036">
    <property type="protein sequence ID" value="KUZ88920.1"/>
    <property type="molecule type" value="Genomic_DNA"/>
</dbReference>
<keyword evidence="4 7" id="KW-0812">Transmembrane</keyword>
<dbReference type="SUPFAM" id="SSF161098">
    <property type="entry name" value="MetI-like"/>
    <property type="match status" value="1"/>
</dbReference>
<organism evidence="9 10">
    <name type="scientific">Burkholderia ubonensis</name>
    <dbReference type="NCBI Taxonomy" id="101571"/>
    <lineage>
        <taxon>Bacteria</taxon>
        <taxon>Pseudomonadati</taxon>
        <taxon>Pseudomonadota</taxon>
        <taxon>Betaproteobacteria</taxon>
        <taxon>Burkholderiales</taxon>
        <taxon>Burkholderiaceae</taxon>
        <taxon>Burkholderia</taxon>
        <taxon>Burkholderia cepacia complex</taxon>
    </lineage>
</organism>
<feature type="transmembrane region" description="Helical" evidence="7">
    <location>
        <begin position="151"/>
        <end position="173"/>
    </location>
</feature>
<keyword evidence="5 7" id="KW-1133">Transmembrane helix</keyword>
<dbReference type="GO" id="GO:0005886">
    <property type="term" value="C:plasma membrane"/>
    <property type="evidence" value="ECO:0007669"/>
    <property type="project" value="UniProtKB-SubCell"/>
</dbReference>
<feature type="transmembrane region" description="Helical" evidence="7">
    <location>
        <begin position="21"/>
        <end position="43"/>
    </location>
</feature>
<protein>
    <submittedName>
        <fullName evidence="9">Peptide ABC transporter permease</fullName>
    </submittedName>
</protein>
<evidence type="ECO:0000256" key="5">
    <source>
        <dbReference type="ARBA" id="ARBA00022989"/>
    </source>
</evidence>
<evidence type="ECO:0000256" key="4">
    <source>
        <dbReference type="ARBA" id="ARBA00022692"/>
    </source>
</evidence>